<name>A0ABX7Q906_9BACT</name>
<evidence type="ECO:0000313" key="3">
    <source>
        <dbReference type="Proteomes" id="UP000663651"/>
    </source>
</evidence>
<dbReference type="EMBL" id="CP071382">
    <property type="protein sequence ID" value="QSV47373.1"/>
    <property type="molecule type" value="Genomic_DNA"/>
</dbReference>
<dbReference type="Pfam" id="PF04443">
    <property type="entry name" value="LuxE"/>
    <property type="match status" value="1"/>
</dbReference>
<protein>
    <recommendedName>
        <fullName evidence="1">Acyl-protein synthetase LuxE domain-containing protein</fullName>
    </recommendedName>
</protein>
<feature type="domain" description="Acyl-protein synthetase LuxE" evidence="1">
    <location>
        <begin position="22"/>
        <end position="336"/>
    </location>
</feature>
<evidence type="ECO:0000259" key="1">
    <source>
        <dbReference type="Pfam" id="PF04443"/>
    </source>
</evidence>
<reference evidence="2 3" key="1">
    <citation type="submission" date="2021-03" db="EMBL/GenBank/DDBJ databases">
        <title>Geobacter metallireducens gen. nov. sp. nov., a microorganism capable of coupling the complete oxidation of organic compounds to the reduction of iron and other metals.</title>
        <authorList>
            <person name="Li Y."/>
        </authorList>
    </citation>
    <scope>NUCLEOTIDE SEQUENCE [LARGE SCALE GENOMIC DNA]</scope>
    <source>
        <strain evidence="2 3">Jerry-YX</strain>
    </source>
</reference>
<evidence type="ECO:0000313" key="2">
    <source>
        <dbReference type="EMBL" id="QSV47373.1"/>
    </source>
</evidence>
<sequence>MPDARRQELFETIRDYIADPQGEDRFEALALEVFRFQYGANEAYRAYCEGKGIDPAGVGRWEDIPAYPSDAFKKNLVISFPYEKTVMANITGGTSDPDLRGIIFRDEYGRELVLAANRKVMGDYVFPEGERMPILVLAPSPETAPSMGMAIGMAETIRSFGTEQSGFFITRRGFLIREFMDRLRELVVAGKPVALIGSTSAFIYFFNACRKNGLRFALPAGSRIVDGGGYRGRFGDCDRDEYYERCRDTFGVDPAYCLNVLGMAESATNSADSSLRDLLAGAGRERIKPDLPWCRVAAMDIETCSRVLPPGEVGLLRHYDLANLPTVLGVQTDNLGYRTDDGFEIIGRAHVVDGKVSPMPSEKPVGPMGEKKVFSFLDLYMKFSINRYVSRIKKDDPLCPCGEAIEDMIARERVD</sequence>
<keyword evidence="3" id="KW-1185">Reference proteome</keyword>
<gene>
    <name evidence="2" type="ORF">JZM60_08585</name>
</gene>
<accession>A0ABX7Q906</accession>
<proteinExistence type="predicted"/>
<dbReference type="InterPro" id="IPR007534">
    <property type="entry name" value="LuxE"/>
</dbReference>
<dbReference type="Proteomes" id="UP000663651">
    <property type="component" value="Chromosome"/>
</dbReference>
<organism evidence="2 3">
    <name type="scientific">Geobacter benzoatilyticus</name>
    <dbReference type="NCBI Taxonomy" id="2815309"/>
    <lineage>
        <taxon>Bacteria</taxon>
        <taxon>Pseudomonadati</taxon>
        <taxon>Thermodesulfobacteriota</taxon>
        <taxon>Desulfuromonadia</taxon>
        <taxon>Geobacterales</taxon>
        <taxon>Geobacteraceae</taxon>
        <taxon>Geobacter</taxon>
    </lineage>
</organism>